<proteinExistence type="predicted"/>
<reference evidence="3 4" key="1">
    <citation type="submission" date="2020-03" db="EMBL/GenBank/DDBJ databases">
        <title>Genomic Encyclopedia of Type Strains, Phase IV (KMG-IV): sequencing the most valuable type-strain genomes for metagenomic binning, comparative biology and taxonomic classification.</title>
        <authorList>
            <person name="Goeker M."/>
        </authorList>
    </citation>
    <scope>NUCLEOTIDE SEQUENCE [LARGE SCALE GENOMIC DNA]</scope>
    <source>
        <strain evidence="3 4">DSM 101599</strain>
    </source>
</reference>
<feature type="domain" description="CAAX prenyl protease 2/Lysostaphin resistance protein A-like" evidence="2">
    <location>
        <begin position="147"/>
        <end position="246"/>
    </location>
</feature>
<dbReference type="InterPro" id="IPR003675">
    <property type="entry name" value="Rce1/LyrA-like_dom"/>
</dbReference>
<evidence type="ECO:0000256" key="1">
    <source>
        <dbReference type="SAM" id="Phobius"/>
    </source>
</evidence>
<dbReference type="Proteomes" id="UP000745859">
    <property type="component" value="Unassembled WGS sequence"/>
</dbReference>
<feature type="transmembrane region" description="Helical" evidence="1">
    <location>
        <begin position="241"/>
        <end position="264"/>
    </location>
</feature>
<evidence type="ECO:0000259" key="2">
    <source>
        <dbReference type="Pfam" id="PF02517"/>
    </source>
</evidence>
<dbReference type="Pfam" id="PF02517">
    <property type="entry name" value="Rce1-like"/>
    <property type="match status" value="1"/>
</dbReference>
<feature type="transmembrane region" description="Helical" evidence="1">
    <location>
        <begin position="185"/>
        <end position="202"/>
    </location>
</feature>
<feature type="transmembrane region" description="Helical" evidence="1">
    <location>
        <begin position="16"/>
        <end position="37"/>
    </location>
</feature>
<feature type="transmembrane region" description="Helical" evidence="1">
    <location>
        <begin position="112"/>
        <end position="133"/>
    </location>
</feature>
<feature type="transmembrane region" description="Helical" evidence="1">
    <location>
        <begin position="208"/>
        <end position="229"/>
    </location>
</feature>
<dbReference type="RefSeq" id="WP_167190092.1">
    <property type="nucleotide sequence ID" value="NZ_JAASQL010000005.1"/>
</dbReference>
<evidence type="ECO:0000313" key="3">
    <source>
        <dbReference type="EMBL" id="NIJ46286.1"/>
    </source>
</evidence>
<feature type="transmembrane region" description="Helical" evidence="1">
    <location>
        <begin position="270"/>
        <end position="291"/>
    </location>
</feature>
<keyword evidence="4" id="KW-1185">Reference proteome</keyword>
<feature type="transmembrane region" description="Helical" evidence="1">
    <location>
        <begin position="145"/>
        <end position="164"/>
    </location>
</feature>
<comment type="caution">
    <text evidence="3">The sequence shown here is derived from an EMBL/GenBank/DDBJ whole genome shotgun (WGS) entry which is preliminary data.</text>
</comment>
<keyword evidence="1" id="KW-0472">Membrane</keyword>
<organism evidence="3 4">
    <name type="scientific">Wenyingzhuangia heitensis</name>
    <dbReference type="NCBI Taxonomy" id="1487859"/>
    <lineage>
        <taxon>Bacteria</taxon>
        <taxon>Pseudomonadati</taxon>
        <taxon>Bacteroidota</taxon>
        <taxon>Flavobacteriia</taxon>
        <taxon>Flavobacteriales</taxon>
        <taxon>Flavobacteriaceae</taxon>
        <taxon>Wenyingzhuangia</taxon>
    </lineage>
</organism>
<accession>A0ABX0UFU9</accession>
<evidence type="ECO:0000313" key="4">
    <source>
        <dbReference type="Proteomes" id="UP000745859"/>
    </source>
</evidence>
<feature type="transmembrane region" description="Helical" evidence="1">
    <location>
        <begin position="69"/>
        <end position="92"/>
    </location>
</feature>
<dbReference type="EMBL" id="JAASQL010000005">
    <property type="protein sequence ID" value="NIJ46286.1"/>
    <property type="molecule type" value="Genomic_DNA"/>
</dbReference>
<gene>
    <name evidence="3" type="ORF">FHR24_002770</name>
</gene>
<sequence>MENKYIAQASKGNSQAWRYVVGIVIVIVLTGLFSLPYNFAIASKIDSGTADATRIQDFSYLMTLFDSNVSLIFMMLPFVGSLVGLYLVVIKLHNVSWSVFSSSSSKIDVKKIVFSFLLWGTISAMIILLGVLLNPEEIILNFKPAKFALLFLIAIVMIPIQTSFEEYIFRGYLMQGLGWISKTSWFPLVVTSIAFGLMHIANPEVDKLGNGIMVFYIGTGLLLGVITLMDEGIELSLGFHAANNLITALLVTTDWTAFQTYAIFKDFSSPNLMAELILIAILYPLLLLVFAKKYQWTGWKEKLV</sequence>
<name>A0ABX0UFU9_9FLAO</name>
<keyword evidence="1" id="KW-1133">Transmembrane helix</keyword>
<protein>
    <recommendedName>
        <fullName evidence="2">CAAX prenyl protease 2/Lysostaphin resistance protein A-like domain-containing protein</fullName>
    </recommendedName>
</protein>
<keyword evidence="1" id="KW-0812">Transmembrane</keyword>